<dbReference type="OrthoDB" id="2020496at2759"/>
<feature type="compositionally biased region" description="Polar residues" evidence="1">
    <location>
        <begin position="163"/>
        <end position="176"/>
    </location>
</feature>
<feature type="region of interest" description="Disordered" evidence="1">
    <location>
        <begin position="150"/>
        <end position="197"/>
    </location>
</feature>
<dbReference type="Proteomes" id="UP000604046">
    <property type="component" value="Unassembled WGS sequence"/>
</dbReference>
<dbReference type="PROSITE" id="PS50105">
    <property type="entry name" value="SAM_DOMAIN"/>
    <property type="match status" value="1"/>
</dbReference>
<dbReference type="InterPro" id="IPR013761">
    <property type="entry name" value="SAM/pointed_sf"/>
</dbReference>
<keyword evidence="4" id="KW-1185">Reference proteome</keyword>
<evidence type="ECO:0000259" key="2">
    <source>
        <dbReference type="PROSITE" id="PS50105"/>
    </source>
</evidence>
<gene>
    <name evidence="3" type="ORF">SNAT2548_LOCUS9165</name>
</gene>
<dbReference type="EMBL" id="CAJNDS010000702">
    <property type="protein sequence ID" value="CAE7228950.1"/>
    <property type="molecule type" value="Genomic_DNA"/>
</dbReference>
<name>A0A812KRQ9_9DINO</name>
<proteinExistence type="predicted"/>
<dbReference type="InterPro" id="IPR001660">
    <property type="entry name" value="SAM"/>
</dbReference>
<evidence type="ECO:0000313" key="3">
    <source>
        <dbReference type="EMBL" id="CAE7228950.1"/>
    </source>
</evidence>
<evidence type="ECO:0000313" key="4">
    <source>
        <dbReference type="Proteomes" id="UP000604046"/>
    </source>
</evidence>
<reference evidence="3" key="1">
    <citation type="submission" date="2021-02" db="EMBL/GenBank/DDBJ databases">
        <authorList>
            <person name="Dougan E. K."/>
            <person name="Rhodes N."/>
            <person name="Thang M."/>
            <person name="Chan C."/>
        </authorList>
    </citation>
    <scope>NUCLEOTIDE SEQUENCE</scope>
</reference>
<protein>
    <recommendedName>
        <fullName evidence="2">SAM domain-containing protein</fullName>
    </recommendedName>
</protein>
<accession>A0A812KRQ9</accession>
<dbReference type="SMART" id="SM00454">
    <property type="entry name" value="SAM"/>
    <property type="match status" value="1"/>
</dbReference>
<feature type="domain" description="SAM" evidence="2">
    <location>
        <begin position="293"/>
        <end position="360"/>
    </location>
</feature>
<dbReference type="Gene3D" id="1.10.150.50">
    <property type="entry name" value="Transcription Factor, Ets-1"/>
    <property type="match status" value="1"/>
</dbReference>
<evidence type="ECO:0000256" key="1">
    <source>
        <dbReference type="SAM" id="MobiDB-lite"/>
    </source>
</evidence>
<dbReference type="SUPFAM" id="SSF47769">
    <property type="entry name" value="SAM/Pointed domain"/>
    <property type="match status" value="1"/>
</dbReference>
<dbReference type="AlphaFoldDB" id="A0A812KRQ9"/>
<organism evidence="3 4">
    <name type="scientific">Symbiodinium natans</name>
    <dbReference type="NCBI Taxonomy" id="878477"/>
    <lineage>
        <taxon>Eukaryota</taxon>
        <taxon>Sar</taxon>
        <taxon>Alveolata</taxon>
        <taxon>Dinophyceae</taxon>
        <taxon>Suessiales</taxon>
        <taxon>Symbiodiniaceae</taxon>
        <taxon>Symbiodinium</taxon>
    </lineage>
</organism>
<feature type="compositionally biased region" description="Basic and acidic residues" evidence="1">
    <location>
        <begin position="177"/>
        <end position="190"/>
    </location>
</feature>
<dbReference type="Pfam" id="PF07647">
    <property type="entry name" value="SAM_2"/>
    <property type="match status" value="1"/>
</dbReference>
<comment type="caution">
    <text evidence="3">The sequence shown here is derived from an EMBL/GenBank/DDBJ whole genome shotgun (WGS) entry which is preliminary data.</text>
</comment>
<sequence>MMQLTDRQIQDFLRLWKNDGMIFFNITAKVLMDFVQRTTGEKMPRQGTYPASVWQQLCQQVNARLRAWNPEDGSKAVFKYQNGCINRVRRFQTPLTDLFKPPRDAVLCRRVEAIANAAEAVDTTSAGSAEKLKAPPLPASVAKLQSLQTLQSLQNPPTPTTTARSQLTDGSDSSVSEAERASFSDSERADASAPFAFRPPPGLPAPTHCPPQAQLCGYNCQLAPESFDISTPRSCAGSGRDLEADLDGFWLEGPLEARENATAVRCSDSAADAAGIAGRSDSKPSKSSSPTDWSVEEVVAWLHRLGYDWVARYAPSFSFHQIDGAVLPQITANDLKEELGIKELGYRKVLLDEIRLLFAGSQ</sequence>